<proteinExistence type="predicted"/>
<feature type="compositionally biased region" description="Polar residues" evidence="1">
    <location>
        <begin position="39"/>
        <end position="51"/>
    </location>
</feature>
<reference evidence="3" key="2">
    <citation type="submission" date="2013-12" db="EMBL/GenBank/DDBJ databases">
        <title>Evolution of pathogenesis and genome organization in the Tremellales.</title>
        <authorList>
            <person name="Cuomo C."/>
            <person name="Litvintseva A."/>
            <person name="Heitman J."/>
            <person name="Chen Y."/>
            <person name="Sun S."/>
            <person name="Springer D."/>
            <person name="Dromer F."/>
            <person name="Young S."/>
            <person name="Zeng Q."/>
            <person name="Chapman S."/>
            <person name="Gujja S."/>
            <person name="Saif S."/>
            <person name="Birren B."/>
        </authorList>
    </citation>
    <scope>NUCLEOTIDE SEQUENCE [LARGE SCALE GENOMIC DNA]</scope>
    <source>
        <strain evidence="3">BCC8398</strain>
    </source>
</reference>
<reference evidence="2 3" key="1">
    <citation type="submission" date="2013-07" db="EMBL/GenBank/DDBJ databases">
        <title>The Genome Sequence of Cryptococcus heveanensis BCC8398.</title>
        <authorList>
            <consortium name="The Broad Institute Genome Sequencing Platform"/>
            <person name="Cuomo C."/>
            <person name="Litvintseva A."/>
            <person name="Chen Y."/>
            <person name="Heitman J."/>
            <person name="Sun S."/>
            <person name="Springer D."/>
            <person name="Dromer F."/>
            <person name="Young S.K."/>
            <person name="Zeng Q."/>
            <person name="Gargeya S."/>
            <person name="Fitzgerald M."/>
            <person name="Abouelleil A."/>
            <person name="Alvarado L."/>
            <person name="Berlin A.M."/>
            <person name="Chapman S.B."/>
            <person name="Dewar J."/>
            <person name="Goldberg J."/>
            <person name="Griggs A."/>
            <person name="Gujja S."/>
            <person name="Hansen M."/>
            <person name="Howarth C."/>
            <person name="Imamovic A."/>
            <person name="Larimer J."/>
            <person name="McCowan C."/>
            <person name="Murphy C."/>
            <person name="Pearson M."/>
            <person name="Priest M."/>
            <person name="Roberts A."/>
            <person name="Saif S."/>
            <person name="Shea T."/>
            <person name="Sykes S."/>
            <person name="Wortman J."/>
            <person name="Nusbaum C."/>
            <person name="Birren B."/>
        </authorList>
    </citation>
    <scope>NUCLEOTIDE SEQUENCE [LARGE SCALE GENOMIC DNA]</scope>
    <source>
        <strain evidence="2 3">BCC8398</strain>
    </source>
</reference>
<evidence type="ECO:0000256" key="1">
    <source>
        <dbReference type="SAM" id="MobiDB-lite"/>
    </source>
</evidence>
<keyword evidence="3" id="KW-1185">Reference proteome</keyword>
<dbReference type="AlphaFoldDB" id="A0A1B9H3H2"/>
<feature type="region of interest" description="Disordered" evidence="1">
    <location>
        <begin position="39"/>
        <end position="74"/>
    </location>
</feature>
<organism evidence="2 3">
    <name type="scientific">Kwoniella heveanensis BCC8398</name>
    <dbReference type="NCBI Taxonomy" id="1296120"/>
    <lineage>
        <taxon>Eukaryota</taxon>
        <taxon>Fungi</taxon>
        <taxon>Dikarya</taxon>
        <taxon>Basidiomycota</taxon>
        <taxon>Agaricomycotina</taxon>
        <taxon>Tremellomycetes</taxon>
        <taxon>Tremellales</taxon>
        <taxon>Cryptococcaceae</taxon>
        <taxon>Kwoniella</taxon>
    </lineage>
</organism>
<name>A0A1B9H3H2_9TREE</name>
<accession>A0A1B9H3H2</accession>
<gene>
    <name evidence="2" type="ORF">I316_00033</name>
</gene>
<dbReference type="EMBL" id="KI669492">
    <property type="protein sequence ID" value="OCF37809.1"/>
    <property type="molecule type" value="Genomic_DNA"/>
</dbReference>
<evidence type="ECO:0000313" key="3">
    <source>
        <dbReference type="Proteomes" id="UP000092666"/>
    </source>
</evidence>
<dbReference type="Proteomes" id="UP000092666">
    <property type="component" value="Unassembled WGS sequence"/>
</dbReference>
<sequence>MKPSPTLIPRLTPLLRHTPTPVSDSAILYPAYTVYSPSTASAYNGTSGNDYRSSKWSERRSPSGKLYGQRESTERYADATEGWGDWWVSRSSASAPKAAVVRERATAPRGASIKVSIAVA</sequence>
<feature type="compositionally biased region" description="Basic and acidic residues" evidence="1">
    <location>
        <begin position="52"/>
        <end position="61"/>
    </location>
</feature>
<evidence type="ECO:0000313" key="2">
    <source>
        <dbReference type="EMBL" id="OCF37809.1"/>
    </source>
</evidence>
<protein>
    <submittedName>
        <fullName evidence="2">Uncharacterized protein</fullName>
    </submittedName>
</protein>